<reference evidence="2 3" key="1">
    <citation type="submission" date="2022-04" db="EMBL/GenBank/DDBJ databases">
        <title>Identification of a novel bacterium isolated from mangrove sediments.</title>
        <authorList>
            <person name="Pan X."/>
        </authorList>
    </citation>
    <scope>NUCLEOTIDE SEQUENCE [LARGE SCALE GENOMIC DNA]</scope>
    <source>
        <strain evidence="2 3">B2638</strain>
    </source>
</reference>
<comment type="caution">
    <text evidence="2">The sequence shown here is derived from an EMBL/GenBank/DDBJ whole genome shotgun (WGS) entry which is preliminary data.</text>
</comment>
<feature type="transmembrane region" description="Helical" evidence="1">
    <location>
        <begin position="164"/>
        <end position="185"/>
    </location>
</feature>
<keyword evidence="1" id="KW-0812">Transmembrane</keyword>
<evidence type="ECO:0000256" key="1">
    <source>
        <dbReference type="SAM" id="Phobius"/>
    </source>
</evidence>
<feature type="transmembrane region" description="Helical" evidence="1">
    <location>
        <begin position="112"/>
        <end position="130"/>
    </location>
</feature>
<feature type="transmembrane region" description="Helical" evidence="1">
    <location>
        <begin position="12"/>
        <end position="27"/>
    </location>
</feature>
<organism evidence="2 3">
    <name type="scientific">Novosphingobium beihaiensis</name>
    <dbReference type="NCBI Taxonomy" id="2930389"/>
    <lineage>
        <taxon>Bacteria</taxon>
        <taxon>Pseudomonadati</taxon>
        <taxon>Pseudomonadota</taxon>
        <taxon>Alphaproteobacteria</taxon>
        <taxon>Sphingomonadales</taxon>
        <taxon>Sphingomonadaceae</taxon>
        <taxon>Novosphingobium</taxon>
    </lineage>
</organism>
<keyword evidence="1" id="KW-0472">Membrane</keyword>
<name>A0ABT0BMV0_9SPHN</name>
<keyword evidence="3" id="KW-1185">Reference proteome</keyword>
<feature type="transmembrane region" description="Helical" evidence="1">
    <location>
        <begin position="136"/>
        <end position="157"/>
    </location>
</feature>
<evidence type="ECO:0000313" key="2">
    <source>
        <dbReference type="EMBL" id="MCJ2186308.1"/>
    </source>
</evidence>
<dbReference type="RefSeq" id="WP_243918635.1">
    <property type="nucleotide sequence ID" value="NZ_JALHLG010000005.1"/>
</dbReference>
<evidence type="ECO:0000313" key="3">
    <source>
        <dbReference type="Proteomes" id="UP001202281"/>
    </source>
</evidence>
<dbReference type="Proteomes" id="UP001202281">
    <property type="component" value="Unassembled WGS sequence"/>
</dbReference>
<dbReference type="EMBL" id="JALHLG010000005">
    <property type="protein sequence ID" value="MCJ2186308.1"/>
    <property type="molecule type" value="Genomic_DNA"/>
</dbReference>
<keyword evidence="1" id="KW-1133">Transmembrane helix</keyword>
<accession>A0ABT0BMV0</accession>
<feature type="transmembrane region" description="Helical" evidence="1">
    <location>
        <begin position="60"/>
        <end position="77"/>
    </location>
</feature>
<feature type="transmembrane region" description="Helical" evidence="1">
    <location>
        <begin position="83"/>
        <end position="100"/>
    </location>
</feature>
<gene>
    <name evidence="2" type="ORF">MTR66_05690</name>
</gene>
<proteinExistence type="predicted"/>
<feature type="transmembrane region" description="Helical" evidence="1">
    <location>
        <begin position="33"/>
        <end position="53"/>
    </location>
</feature>
<feature type="transmembrane region" description="Helical" evidence="1">
    <location>
        <begin position="197"/>
        <end position="216"/>
    </location>
</feature>
<protein>
    <submittedName>
        <fullName evidence="2">Uncharacterized protein</fullName>
    </submittedName>
</protein>
<sequence length="225" mass="23870">MPRRALIERRPWLLTSILLALAVVWLQDSRLPGVYLMTLKAAPLALLAVYAMLRHKGRDSQLLAAMLVFQGVGAALSGLAETLAAVMVAVGFTLGIGLFLMHRRERLSVSQMSLAVTLLLLTPVICQLAVQPAVGAGWAPVYFGAALGGMAACAWTSRFPRYRVGLGALVIVAGNIAALSSLHVINGPGLGETLGWPLFYLGNLILATGVTGELRARAAAWRQGF</sequence>